<protein>
    <submittedName>
        <fullName evidence="3">Uncharacterized protein</fullName>
    </submittedName>
</protein>
<organism evidence="2 3">
    <name type="scientific">Parascaris univalens</name>
    <name type="common">Nematode worm</name>
    <dbReference type="NCBI Taxonomy" id="6257"/>
    <lineage>
        <taxon>Eukaryota</taxon>
        <taxon>Metazoa</taxon>
        <taxon>Ecdysozoa</taxon>
        <taxon>Nematoda</taxon>
        <taxon>Chromadorea</taxon>
        <taxon>Rhabditida</taxon>
        <taxon>Spirurina</taxon>
        <taxon>Ascaridomorpha</taxon>
        <taxon>Ascaridoidea</taxon>
        <taxon>Ascarididae</taxon>
        <taxon>Parascaris</taxon>
    </lineage>
</organism>
<dbReference type="PRINTS" id="PR00081">
    <property type="entry name" value="GDHRDH"/>
</dbReference>
<dbReference type="FunFam" id="3.40.50.720:FF:000084">
    <property type="entry name" value="Short-chain dehydrogenase reductase"/>
    <property type="match status" value="1"/>
</dbReference>
<evidence type="ECO:0000313" key="2">
    <source>
        <dbReference type="Proteomes" id="UP000887569"/>
    </source>
</evidence>
<dbReference type="InterPro" id="IPR036291">
    <property type="entry name" value="NAD(P)-bd_dom_sf"/>
</dbReference>
<dbReference type="Pfam" id="PF13561">
    <property type="entry name" value="adh_short_C2"/>
    <property type="match status" value="1"/>
</dbReference>
<dbReference type="SUPFAM" id="SSF51735">
    <property type="entry name" value="NAD(P)-binding Rossmann-fold domains"/>
    <property type="match status" value="1"/>
</dbReference>
<dbReference type="PROSITE" id="PS00061">
    <property type="entry name" value="ADH_SHORT"/>
    <property type="match status" value="1"/>
</dbReference>
<evidence type="ECO:0000313" key="3">
    <source>
        <dbReference type="WBParaSite" id="PgR012_g065_t01"/>
    </source>
</evidence>
<dbReference type="InterPro" id="IPR002347">
    <property type="entry name" value="SDR_fam"/>
</dbReference>
<dbReference type="InterPro" id="IPR020904">
    <property type="entry name" value="Sc_DH/Rdtase_CS"/>
</dbReference>
<evidence type="ECO:0000256" key="1">
    <source>
        <dbReference type="ARBA" id="ARBA00023002"/>
    </source>
</evidence>
<dbReference type="AlphaFoldDB" id="A0A915AR02"/>
<proteinExistence type="predicted"/>
<accession>A0A915AR02</accession>
<reference evidence="3" key="1">
    <citation type="submission" date="2022-11" db="UniProtKB">
        <authorList>
            <consortium name="WormBaseParasite"/>
        </authorList>
    </citation>
    <scope>IDENTIFICATION</scope>
</reference>
<keyword evidence="1" id="KW-0560">Oxidoreductase</keyword>
<dbReference type="PANTHER" id="PTHR44115">
    <property type="entry name" value="PROTEIN CBG09704"/>
    <property type="match status" value="1"/>
</dbReference>
<dbReference type="GO" id="GO:0016491">
    <property type="term" value="F:oxidoreductase activity"/>
    <property type="evidence" value="ECO:0007669"/>
    <property type="project" value="UniProtKB-KW"/>
</dbReference>
<name>A0A915AR02_PARUN</name>
<sequence length="324" mass="35091">MFFAVWDVKLIKWAVGGAAECVKSIKSVLTVTHTHLLEAHTHSACWKMARFDGKVAIVTGSSNGIGRATAVLFARDGAKVTITGRDTAALAETKTECMKAGAKEDDILAIAGDITKEEVRNELVDKTIAKFGKLNILVSNHGGSQFEFNQDGSWNLDAFDPTIDQNAKSTLAMCLKAYTHLKESKGDIVLVSSIASTMATSGMLFYAMSKAAISHMAKMLSYRFAKDDIRVNCVNPGIVSTAFMQKLGIRPETSKKVEQFYADNSIPMRRTATPKDIAEPIAFLVDRSVSGYITGQSIVVDGGAMIQHSLITHSLVDVVKHVDN</sequence>
<keyword evidence="2" id="KW-1185">Reference proteome</keyword>
<dbReference type="Proteomes" id="UP000887569">
    <property type="component" value="Unplaced"/>
</dbReference>
<dbReference type="WBParaSite" id="PgR012_g065_t01">
    <property type="protein sequence ID" value="PgR012_g065_t01"/>
    <property type="gene ID" value="PgR012_g065"/>
</dbReference>
<dbReference type="Gene3D" id="3.40.50.720">
    <property type="entry name" value="NAD(P)-binding Rossmann-like Domain"/>
    <property type="match status" value="1"/>
</dbReference>
<dbReference type="PANTHER" id="PTHR44115:SF2">
    <property type="entry name" value="NAD(P)-BINDING PROTEIN"/>
    <property type="match status" value="1"/>
</dbReference>